<dbReference type="PANTHER" id="PTHR30302">
    <property type="entry name" value="HYDROGENASE 1 MATURATION PROTEASE"/>
    <property type="match status" value="1"/>
</dbReference>
<dbReference type="GO" id="GO:0008047">
    <property type="term" value="F:enzyme activator activity"/>
    <property type="evidence" value="ECO:0007669"/>
    <property type="project" value="InterPro"/>
</dbReference>
<dbReference type="GO" id="GO:0016485">
    <property type="term" value="P:protein processing"/>
    <property type="evidence" value="ECO:0007669"/>
    <property type="project" value="TreeGrafter"/>
</dbReference>
<proteinExistence type="predicted"/>
<protein>
    <recommendedName>
        <fullName evidence="3">Hydrogenase maturation protease</fullName>
    </recommendedName>
</protein>
<dbReference type="SUPFAM" id="SSF53163">
    <property type="entry name" value="HybD-like"/>
    <property type="match status" value="1"/>
</dbReference>
<dbReference type="EMBL" id="PGTK01000011">
    <property type="protein sequence ID" value="PJF30351.1"/>
    <property type="molecule type" value="Genomic_DNA"/>
</dbReference>
<name>A0A2M8NYH8_9CHLR</name>
<dbReference type="GO" id="GO:0004175">
    <property type="term" value="F:endopeptidase activity"/>
    <property type="evidence" value="ECO:0007669"/>
    <property type="project" value="TreeGrafter"/>
</dbReference>
<evidence type="ECO:0000313" key="2">
    <source>
        <dbReference type="Proteomes" id="UP000228921"/>
    </source>
</evidence>
<accession>A0A2M8NYH8</accession>
<organism evidence="1 2">
    <name type="scientific">Candidatus Thermofonsia Clade 1 bacterium</name>
    <dbReference type="NCBI Taxonomy" id="2364210"/>
    <lineage>
        <taxon>Bacteria</taxon>
        <taxon>Bacillati</taxon>
        <taxon>Chloroflexota</taxon>
        <taxon>Candidatus Thermofontia</taxon>
        <taxon>Candidatus Thermofonsia Clade 1</taxon>
    </lineage>
</organism>
<evidence type="ECO:0000313" key="1">
    <source>
        <dbReference type="EMBL" id="PJF30351.1"/>
    </source>
</evidence>
<dbReference type="PANTHER" id="PTHR30302:SF5">
    <property type="entry name" value="SLR1876 PROTEIN"/>
    <property type="match status" value="1"/>
</dbReference>
<dbReference type="Gene3D" id="3.40.50.1450">
    <property type="entry name" value="HybD-like"/>
    <property type="match status" value="1"/>
</dbReference>
<comment type="caution">
    <text evidence="1">The sequence shown here is derived from an EMBL/GenBank/DDBJ whole genome shotgun (WGS) entry which is preliminary data.</text>
</comment>
<gene>
    <name evidence="1" type="ORF">CUN51_08050</name>
</gene>
<dbReference type="AlphaFoldDB" id="A0A2M8NYH8"/>
<evidence type="ECO:0008006" key="3">
    <source>
        <dbReference type="Google" id="ProtNLM"/>
    </source>
</evidence>
<dbReference type="Pfam" id="PF01750">
    <property type="entry name" value="HycI"/>
    <property type="match status" value="1"/>
</dbReference>
<reference evidence="1 2" key="1">
    <citation type="submission" date="2017-11" db="EMBL/GenBank/DDBJ databases">
        <title>Evolution of Phototrophy in the Chloroflexi Phylum Driven by Horizontal Gene Transfer.</title>
        <authorList>
            <person name="Ward L.M."/>
            <person name="Hemp J."/>
            <person name="Shih P.M."/>
            <person name="Mcglynn S.E."/>
            <person name="Fischer W."/>
        </authorList>
    </citation>
    <scope>NUCLEOTIDE SEQUENCE [LARGE SCALE GENOMIC DNA]</scope>
    <source>
        <strain evidence="1">CP2_2F</strain>
    </source>
</reference>
<dbReference type="CDD" id="cd06066">
    <property type="entry name" value="H2MP_NAD-link-bidir"/>
    <property type="match status" value="1"/>
</dbReference>
<dbReference type="NCBIfam" id="TIGR00072">
    <property type="entry name" value="hydrog_prot"/>
    <property type="match status" value="1"/>
</dbReference>
<sequence length="150" mass="15833">MRLVIGIGNTLRGDDGIGVAVAERVAAQHSAPDLEVIACHQLTPELIALISQAEQVIFVDASVTQPSGSLQVQPLDPEQAPMLSVHHTSPSALLMAAKVLYGAQPHSTLITVGAQEFGFTEQFSQPVAEALPRAVRLVLSLLGRQSSEAH</sequence>
<dbReference type="InterPro" id="IPR023430">
    <property type="entry name" value="Pept_HybD-like_dom_sf"/>
</dbReference>
<dbReference type="Proteomes" id="UP000228921">
    <property type="component" value="Unassembled WGS sequence"/>
</dbReference>
<dbReference type="InterPro" id="IPR000671">
    <property type="entry name" value="Peptidase_A31"/>
</dbReference>